<evidence type="ECO:0000313" key="3">
    <source>
        <dbReference type="Proteomes" id="UP001152523"/>
    </source>
</evidence>
<feature type="region of interest" description="Disordered" evidence="1">
    <location>
        <begin position="89"/>
        <end position="213"/>
    </location>
</feature>
<reference evidence="2" key="1">
    <citation type="submission" date="2022-07" db="EMBL/GenBank/DDBJ databases">
        <authorList>
            <person name="Macas J."/>
            <person name="Novak P."/>
            <person name="Neumann P."/>
        </authorList>
    </citation>
    <scope>NUCLEOTIDE SEQUENCE</scope>
</reference>
<feature type="compositionally biased region" description="Basic residues" evidence="1">
    <location>
        <begin position="328"/>
        <end position="339"/>
    </location>
</feature>
<accession>A0AAV0EL02</accession>
<evidence type="ECO:0000256" key="1">
    <source>
        <dbReference type="SAM" id="MobiDB-lite"/>
    </source>
</evidence>
<feature type="compositionally biased region" description="Basic and acidic residues" evidence="1">
    <location>
        <begin position="188"/>
        <end position="203"/>
    </location>
</feature>
<evidence type="ECO:0000313" key="2">
    <source>
        <dbReference type="EMBL" id="CAH9124859.1"/>
    </source>
</evidence>
<proteinExistence type="predicted"/>
<feature type="compositionally biased region" description="Basic and acidic residues" evidence="1">
    <location>
        <begin position="108"/>
        <end position="118"/>
    </location>
</feature>
<keyword evidence="3" id="KW-1185">Reference proteome</keyword>
<feature type="compositionally biased region" description="Polar residues" evidence="1">
    <location>
        <begin position="94"/>
        <end position="105"/>
    </location>
</feature>
<feature type="compositionally biased region" description="Basic and acidic residues" evidence="1">
    <location>
        <begin position="126"/>
        <end position="138"/>
    </location>
</feature>
<name>A0AAV0EL02_9ASTE</name>
<gene>
    <name evidence="2" type="ORF">CEPIT_LOCUS26299</name>
</gene>
<dbReference type="EMBL" id="CAMAPF010000935">
    <property type="protein sequence ID" value="CAH9124859.1"/>
    <property type="molecule type" value="Genomic_DNA"/>
</dbReference>
<feature type="compositionally biased region" description="Basic and acidic residues" evidence="1">
    <location>
        <begin position="340"/>
        <end position="386"/>
    </location>
</feature>
<feature type="region of interest" description="Disordered" evidence="1">
    <location>
        <begin position="328"/>
        <end position="388"/>
    </location>
</feature>
<comment type="caution">
    <text evidence="2">The sequence shown here is derived from an EMBL/GenBank/DDBJ whole genome shotgun (WGS) entry which is preliminary data.</text>
</comment>
<organism evidence="2 3">
    <name type="scientific">Cuscuta epithymum</name>
    <dbReference type="NCBI Taxonomy" id="186058"/>
    <lineage>
        <taxon>Eukaryota</taxon>
        <taxon>Viridiplantae</taxon>
        <taxon>Streptophyta</taxon>
        <taxon>Embryophyta</taxon>
        <taxon>Tracheophyta</taxon>
        <taxon>Spermatophyta</taxon>
        <taxon>Magnoliopsida</taxon>
        <taxon>eudicotyledons</taxon>
        <taxon>Gunneridae</taxon>
        <taxon>Pentapetalae</taxon>
        <taxon>asterids</taxon>
        <taxon>lamiids</taxon>
        <taxon>Solanales</taxon>
        <taxon>Convolvulaceae</taxon>
        <taxon>Cuscuteae</taxon>
        <taxon>Cuscuta</taxon>
        <taxon>Cuscuta subgen. Cuscuta</taxon>
    </lineage>
</organism>
<sequence length="399" mass="45611">MQYIPPSQSNVPFLIMHYLIINKHTQIELNMIRVAIAVALLLFTLSPSQARIQIRKPKYGVSIHQFSNPFPEHDVKSVLRLPSEMLAQPDKVDQQNGPIENQPESNAEVEKRPTEHSSDSNGPVNKHVENDQKIEHQPETNSGENRPLEQHSNSNEAVEAQPDSIHEHKEPTKGRPEENDNEAQPKPNNEKVRPVEPEAKDAAAGEGMPFNRAGFRPINRQFRLRSGIPYRLCRHNHLHHIEEIIPDEYHVKIPFGDGMTLSFAGNGDFNQEVFHGGRFQPNTFPFRNHHHQHHDFNEAVVSISSRQSENEDGSSSHVTPKWVKFLPHLHHNHGPHHLHQHEDEVTKSSPENGHDVNSENLNHESGDGGEKAEKAEGHGHEKKESYIQKQFRKMLNQYF</sequence>
<dbReference type="AlphaFoldDB" id="A0AAV0EL02"/>
<dbReference type="Proteomes" id="UP001152523">
    <property type="component" value="Unassembled WGS sequence"/>
</dbReference>
<feature type="compositionally biased region" description="Polar residues" evidence="1">
    <location>
        <begin position="139"/>
        <end position="156"/>
    </location>
</feature>
<feature type="compositionally biased region" description="Basic and acidic residues" evidence="1">
    <location>
        <begin position="164"/>
        <end position="178"/>
    </location>
</feature>
<protein>
    <submittedName>
        <fullName evidence="2">Uncharacterized protein</fullName>
    </submittedName>
</protein>